<protein>
    <recommendedName>
        <fullName evidence="6">Annexin</fullName>
    </recommendedName>
</protein>
<feature type="region of interest" description="Disordered" evidence="7">
    <location>
        <begin position="61"/>
        <end position="215"/>
    </location>
</feature>
<dbReference type="AlphaFoldDB" id="A0AAE9EI38"/>
<dbReference type="SMART" id="SM00335">
    <property type="entry name" value="ANX"/>
    <property type="match status" value="4"/>
</dbReference>
<dbReference type="FunFam" id="1.10.220.10:FF:000002">
    <property type="entry name" value="Annexin"/>
    <property type="match status" value="1"/>
</dbReference>
<name>A0AAE9EI38_CAEBR</name>
<comment type="similarity">
    <text evidence="1 6">Belongs to the annexin family.</text>
</comment>
<keyword evidence="9" id="KW-1185">Reference proteome</keyword>
<evidence type="ECO:0000256" key="5">
    <source>
        <dbReference type="ARBA" id="ARBA00023302"/>
    </source>
</evidence>
<dbReference type="Gene3D" id="1.10.220.10">
    <property type="entry name" value="Annexin"/>
    <property type="match status" value="4"/>
</dbReference>
<keyword evidence="4 6" id="KW-0041">Annexin</keyword>
<proteinExistence type="inferred from homology"/>
<evidence type="ECO:0000256" key="2">
    <source>
        <dbReference type="ARBA" id="ARBA00022737"/>
    </source>
</evidence>
<gene>
    <name evidence="8" type="ORF">L5515_003701</name>
</gene>
<dbReference type="FunFam" id="1.10.220.10:FF:000001">
    <property type="entry name" value="Annexin"/>
    <property type="match status" value="1"/>
</dbReference>
<dbReference type="PROSITE" id="PS51897">
    <property type="entry name" value="ANNEXIN_2"/>
    <property type="match status" value="4"/>
</dbReference>
<dbReference type="EMBL" id="CP092622">
    <property type="protein sequence ID" value="UMM22540.1"/>
    <property type="molecule type" value="Genomic_DNA"/>
</dbReference>
<feature type="compositionally biased region" description="Low complexity" evidence="7">
    <location>
        <begin position="126"/>
        <end position="135"/>
    </location>
</feature>
<keyword evidence="5 6" id="KW-0111">Calcium/phospholipid-binding</keyword>
<dbReference type="GO" id="GO:0005544">
    <property type="term" value="F:calcium-dependent phospholipid binding"/>
    <property type="evidence" value="ECO:0007669"/>
    <property type="project" value="UniProtKB-KW"/>
</dbReference>
<evidence type="ECO:0000313" key="8">
    <source>
        <dbReference type="EMBL" id="UMM22540.1"/>
    </source>
</evidence>
<dbReference type="PANTHER" id="PTHR10502:SF102">
    <property type="entry name" value="ANNEXIN B11"/>
    <property type="match status" value="1"/>
</dbReference>
<dbReference type="SUPFAM" id="SSF47874">
    <property type="entry name" value="Annexin"/>
    <property type="match status" value="1"/>
</dbReference>
<dbReference type="PRINTS" id="PR00196">
    <property type="entry name" value="ANNEXIN"/>
</dbReference>
<sequence length="540" mass="59562">MNLTDDSHGRTSDGRFSRTNFTDEPHGRTSRMIYCTFTNFKMSLRKFITSGIQDVLDNKLGGLSGNKQQQQQQSNNSSSSLNSNHQPPQQDYNMNPGGYPNQPYGNAGYRGMPPQQPGYGNAEYDPYGQGQAPYPGSGGGGQHPYPGGNQGGYPGQGGAGYPQPPQYGFAGNQQGGDYPPQQPGYPQQHHNQQPSYPPQQSYQQGGPQGGFFPNQGYGQPVMIGTPSLFPVPGFNANADAEVLRKAMKGLGCNNSKVISVLCQRTNGQRQEISKAFKVMYGKDLIKELKGELHGDFEDLILALMDAPAIYDAKQLYKAMDGLGTKESVLIEIMTSRTNAQIQQVRDAYKMLYKKDLERDLIGETSGHFKRLLVSLCAGGRDESNQTDPLRANQDARRLYQAGEKRLGTDESTFNAILASQNFNQLRMVFEEYQKVSNHSIEKAIEAEFSGDVRDGLLAVIAVVRNRPAYFAKLLHDSMKGLGTRDNDLIRLCVTRAEYDMADIRNMFQSLYRTSLENMIKGDCSGAYKEGLIALVNGNRG</sequence>
<dbReference type="Proteomes" id="UP000829354">
    <property type="component" value="Chromosome III"/>
</dbReference>
<evidence type="ECO:0000313" key="9">
    <source>
        <dbReference type="Proteomes" id="UP000829354"/>
    </source>
</evidence>
<evidence type="ECO:0000256" key="4">
    <source>
        <dbReference type="ARBA" id="ARBA00023216"/>
    </source>
</evidence>
<comment type="domain">
    <text evidence="6">A pair of annexin repeats may form one binding site for calcium and phospholipid.</text>
</comment>
<feature type="region of interest" description="Disordered" evidence="7">
    <location>
        <begin position="1"/>
        <end position="27"/>
    </location>
</feature>
<dbReference type="InterPro" id="IPR018502">
    <property type="entry name" value="Annexin_repeat"/>
</dbReference>
<feature type="compositionally biased region" description="Gly residues" evidence="7">
    <location>
        <begin position="136"/>
        <end position="160"/>
    </location>
</feature>
<organism evidence="8 9">
    <name type="scientific">Caenorhabditis briggsae</name>
    <dbReference type="NCBI Taxonomy" id="6238"/>
    <lineage>
        <taxon>Eukaryota</taxon>
        <taxon>Metazoa</taxon>
        <taxon>Ecdysozoa</taxon>
        <taxon>Nematoda</taxon>
        <taxon>Chromadorea</taxon>
        <taxon>Rhabditida</taxon>
        <taxon>Rhabditina</taxon>
        <taxon>Rhabditomorpha</taxon>
        <taxon>Rhabditoidea</taxon>
        <taxon>Rhabditidae</taxon>
        <taxon>Peloderinae</taxon>
        <taxon>Caenorhabditis</taxon>
    </lineage>
</organism>
<evidence type="ECO:0000256" key="1">
    <source>
        <dbReference type="ARBA" id="ARBA00007831"/>
    </source>
</evidence>
<dbReference type="Pfam" id="PF00191">
    <property type="entry name" value="Annexin"/>
    <property type="match status" value="4"/>
</dbReference>
<evidence type="ECO:0000256" key="3">
    <source>
        <dbReference type="ARBA" id="ARBA00022837"/>
    </source>
</evidence>
<evidence type="ECO:0000256" key="7">
    <source>
        <dbReference type="SAM" id="MobiDB-lite"/>
    </source>
</evidence>
<dbReference type="InterPro" id="IPR037104">
    <property type="entry name" value="Annexin_sf"/>
</dbReference>
<dbReference type="PROSITE" id="PS00223">
    <property type="entry name" value="ANNEXIN_1"/>
    <property type="match status" value="1"/>
</dbReference>
<keyword evidence="2 6" id="KW-0677">Repeat</keyword>
<feature type="compositionally biased region" description="Low complexity" evidence="7">
    <location>
        <begin position="166"/>
        <end position="215"/>
    </location>
</feature>
<dbReference type="PANTHER" id="PTHR10502">
    <property type="entry name" value="ANNEXIN"/>
    <property type="match status" value="1"/>
</dbReference>
<dbReference type="FunFam" id="1.10.220.10:FF:000003">
    <property type="entry name" value="Annexin"/>
    <property type="match status" value="1"/>
</dbReference>
<dbReference type="GO" id="GO:0005509">
    <property type="term" value="F:calcium ion binding"/>
    <property type="evidence" value="ECO:0007669"/>
    <property type="project" value="InterPro"/>
</dbReference>
<dbReference type="InterPro" id="IPR001464">
    <property type="entry name" value="Annexin"/>
</dbReference>
<dbReference type="FunFam" id="1.10.220.10:FF:000004">
    <property type="entry name" value="Annexin"/>
    <property type="match status" value="1"/>
</dbReference>
<accession>A0AAE9EI38</accession>
<reference evidence="8 9" key="1">
    <citation type="submission" date="2022-04" db="EMBL/GenBank/DDBJ databases">
        <title>Chromosome-level reference genomes for two strains of Caenorhabditis briggsae: an improved platform for comparative genomics.</title>
        <authorList>
            <person name="Stevens L."/>
            <person name="Andersen E."/>
        </authorList>
    </citation>
    <scope>NUCLEOTIDE SEQUENCE [LARGE SCALE GENOMIC DNA]</scope>
    <source>
        <strain evidence="8">VX34</strain>
        <tissue evidence="8">Whole-organism</tissue>
    </source>
</reference>
<evidence type="ECO:0000256" key="6">
    <source>
        <dbReference type="RuleBase" id="RU003540"/>
    </source>
</evidence>
<feature type="compositionally biased region" description="Low complexity" evidence="7">
    <location>
        <begin position="61"/>
        <end position="90"/>
    </location>
</feature>
<dbReference type="InterPro" id="IPR018252">
    <property type="entry name" value="Annexin_repeat_CS"/>
</dbReference>
<keyword evidence="3 6" id="KW-0106">Calcium</keyword>